<evidence type="ECO:0000256" key="1">
    <source>
        <dbReference type="SAM" id="MobiDB-lite"/>
    </source>
</evidence>
<keyword evidence="3" id="KW-1185">Reference proteome</keyword>
<dbReference type="EMBL" id="JAMQOP010000003">
    <property type="protein sequence ID" value="MDS0300293.1"/>
    <property type="molecule type" value="Genomic_DNA"/>
</dbReference>
<name>A0ABU2GJP2_9EURY</name>
<proteinExistence type="predicted"/>
<dbReference type="RefSeq" id="WP_310925189.1">
    <property type="nucleotide sequence ID" value="NZ_JAMQOP010000003.1"/>
</dbReference>
<sequence length="184" mass="19310">MRLTRRDAMLSLVAGGSAGAVGAYGSGASRTDRTSDSDADGDAAARTLVAVAEVVYPSEVSGTDEFVTQYASGLTDRRSASVAAAADELDSYARRTRGSAFADLSVDQRDSVLRGMGVDRTGASPDGSLPERVRYYLVDQVLYGLYTSPKGGQLIGMENPVGYPGGYESYQKPPTTARSSEVTD</sequence>
<feature type="region of interest" description="Disordered" evidence="1">
    <location>
        <begin position="159"/>
        <end position="184"/>
    </location>
</feature>
<feature type="compositionally biased region" description="Polar residues" evidence="1">
    <location>
        <begin position="172"/>
        <end position="184"/>
    </location>
</feature>
<evidence type="ECO:0000313" key="3">
    <source>
        <dbReference type="Proteomes" id="UP001257060"/>
    </source>
</evidence>
<reference evidence="2 3" key="1">
    <citation type="submission" date="2022-06" db="EMBL/GenBank/DDBJ databases">
        <title>Halogeometricum sp. a new haloarchaeum isolate from saline soil.</title>
        <authorList>
            <person name="Strakova D."/>
            <person name="Galisteo C."/>
            <person name="Sanchez-Porro C."/>
            <person name="Ventosa A."/>
        </authorList>
    </citation>
    <scope>NUCLEOTIDE SEQUENCE [LARGE SCALE GENOMIC DNA]</scope>
    <source>
        <strain evidence="2 3">S1BR25-6</strain>
    </source>
</reference>
<gene>
    <name evidence="2" type="ORF">NDI76_16220</name>
</gene>
<organism evidence="2 3">
    <name type="scientific">Halogeometricum salsisoli</name>
    <dbReference type="NCBI Taxonomy" id="2950536"/>
    <lineage>
        <taxon>Archaea</taxon>
        <taxon>Methanobacteriati</taxon>
        <taxon>Methanobacteriota</taxon>
        <taxon>Stenosarchaea group</taxon>
        <taxon>Halobacteria</taxon>
        <taxon>Halobacteriales</taxon>
        <taxon>Haloferacaceae</taxon>
        <taxon>Halogeometricum</taxon>
    </lineage>
</organism>
<accession>A0ABU2GJP2</accession>
<protein>
    <submittedName>
        <fullName evidence="2">Gluconate 2-dehydrogenase subunit 3 family protein</fullName>
    </submittedName>
</protein>
<dbReference type="Pfam" id="PF13618">
    <property type="entry name" value="Gluconate_2-dh3"/>
    <property type="match status" value="1"/>
</dbReference>
<comment type="caution">
    <text evidence="2">The sequence shown here is derived from an EMBL/GenBank/DDBJ whole genome shotgun (WGS) entry which is preliminary data.</text>
</comment>
<evidence type="ECO:0000313" key="2">
    <source>
        <dbReference type="EMBL" id="MDS0300293.1"/>
    </source>
</evidence>
<dbReference type="Proteomes" id="UP001257060">
    <property type="component" value="Unassembled WGS sequence"/>
</dbReference>
<dbReference type="InterPro" id="IPR027056">
    <property type="entry name" value="Gluconate_2DH_su3"/>
</dbReference>